<dbReference type="GO" id="GO:1904273">
    <property type="term" value="P:L-alanine import across plasma membrane"/>
    <property type="evidence" value="ECO:0007669"/>
    <property type="project" value="TreeGrafter"/>
</dbReference>
<name>A0A833RZT6_9HYME</name>
<dbReference type="GO" id="GO:0016324">
    <property type="term" value="C:apical plasma membrane"/>
    <property type="evidence" value="ECO:0007669"/>
    <property type="project" value="TreeGrafter"/>
</dbReference>
<dbReference type="InterPro" id="IPR006047">
    <property type="entry name" value="GH13_cat_dom"/>
</dbReference>
<keyword evidence="9" id="KW-1185">Reference proteome</keyword>
<evidence type="ECO:0000313" key="9">
    <source>
        <dbReference type="Proteomes" id="UP000655588"/>
    </source>
</evidence>
<dbReference type="Pfam" id="PF00128">
    <property type="entry name" value="Alpha-amylase"/>
    <property type="match status" value="1"/>
</dbReference>
<dbReference type="PANTHER" id="PTHR46673">
    <property type="entry name" value="4F2 CELL-SURFACE ANTIGEN HEAVY CHAIN"/>
    <property type="match status" value="1"/>
</dbReference>
<dbReference type="Gene3D" id="3.90.400.10">
    <property type="entry name" value="Oligo-1,6-glucosidase, Domain 2"/>
    <property type="match status" value="1"/>
</dbReference>
<dbReference type="Pfam" id="PF16028">
    <property type="entry name" value="SLC3A2_N"/>
    <property type="match status" value="1"/>
</dbReference>
<dbReference type="GO" id="GO:1903801">
    <property type="term" value="P:L-leucine import across plasma membrane"/>
    <property type="evidence" value="ECO:0007669"/>
    <property type="project" value="TreeGrafter"/>
</dbReference>
<dbReference type="GO" id="GO:0005975">
    <property type="term" value="P:carbohydrate metabolic process"/>
    <property type="evidence" value="ECO:0007669"/>
    <property type="project" value="InterPro"/>
</dbReference>
<dbReference type="GO" id="GO:0016323">
    <property type="term" value="C:basolateral plasma membrane"/>
    <property type="evidence" value="ECO:0007669"/>
    <property type="project" value="TreeGrafter"/>
</dbReference>
<proteinExistence type="inferred from homology"/>
<dbReference type="GO" id="GO:0015190">
    <property type="term" value="F:L-leucine transmembrane transporter activity"/>
    <property type="evidence" value="ECO:0007669"/>
    <property type="project" value="TreeGrafter"/>
</dbReference>
<keyword evidence="4" id="KW-0325">Glycoprotein</keyword>
<dbReference type="SUPFAM" id="SSF51445">
    <property type="entry name" value="(Trans)glycosidases"/>
    <property type="match status" value="1"/>
</dbReference>
<keyword evidence="6" id="KW-0812">Transmembrane</keyword>
<evidence type="ECO:0000256" key="3">
    <source>
        <dbReference type="ARBA" id="ARBA00012741"/>
    </source>
</evidence>
<protein>
    <recommendedName>
        <fullName evidence="3">alpha-glucosidase</fullName>
        <ecNumber evidence="3">3.2.1.20</ecNumber>
    </recommendedName>
</protein>
<reference evidence="8" key="1">
    <citation type="submission" date="2019-11" db="EMBL/GenBank/DDBJ databases">
        <title>The nuclear and mitochondrial genomes of Frieseomelitta varia - a highly eusocial stingless bee (Meliponini) with a permanently sterile worker caste.</title>
        <authorList>
            <person name="Freitas F.C.P."/>
            <person name="Lourenco A.P."/>
            <person name="Nunes F.M.F."/>
            <person name="Paschoal A.R."/>
            <person name="Abreu F.C.P."/>
            <person name="Barbin F.O."/>
            <person name="Bataglia L."/>
            <person name="Cardoso-Junior C.A.M."/>
            <person name="Cervoni M.S."/>
            <person name="Silva S.R."/>
            <person name="Dalarmi F."/>
            <person name="Del Lama M.A."/>
            <person name="Depintor T.S."/>
            <person name="Ferreira K.M."/>
            <person name="Goria P.S."/>
            <person name="Jaskot M.C."/>
            <person name="Lago D.C."/>
            <person name="Luna-Lucena D."/>
            <person name="Moda L.M."/>
            <person name="Nascimento L."/>
            <person name="Pedrino M."/>
            <person name="Rabico F.O."/>
            <person name="Sanches F.C."/>
            <person name="Santos D.E."/>
            <person name="Santos C.G."/>
            <person name="Vieira J."/>
            <person name="Lopes T.F."/>
            <person name="Barchuk A.R."/>
            <person name="Hartfelder K."/>
            <person name="Simoes Z.L.P."/>
            <person name="Bitondi M.M.G."/>
            <person name="Pinheiro D.G."/>
        </authorList>
    </citation>
    <scope>NUCLEOTIDE SEQUENCE</scope>
    <source>
        <strain evidence="8">USP_RPSP 00005682</strain>
        <tissue evidence="8">Whole individual</tissue>
    </source>
</reference>
<evidence type="ECO:0000256" key="4">
    <source>
        <dbReference type="ARBA" id="ARBA00023180"/>
    </source>
</evidence>
<comment type="catalytic activity">
    <reaction evidence="1">
        <text>Hydrolysis of terminal, non-reducing (1-&gt;4)-linked alpha-D-glucose residues with release of alpha-D-glucose.</text>
        <dbReference type="EC" id="3.2.1.20"/>
    </reaction>
</comment>
<evidence type="ECO:0000313" key="8">
    <source>
        <dbReference type="EMBL" id="KAF3426631.1"/>
    </source>
</evidence>
<evidence type="ECO:0000256" key="1">
    <source>
        <dbReference type="ARBA" id="ARBA00001657"/>
    </source>
</evidence>
<keyword evidence="6" id="KW-0472">Membrane</keyword>
<keyword evidence="5" id="KW-0378">Hydrolase</keyword>
<sequence length="655" mass="74176">MESGRLNLDSVEANGNTKETVVVATYKALPDDDGAVQSKVENIAMGKPENETDVDGGVREKMLKEESKISPTKDTTEVKFISENGDTKIDIETVKQALSGMGKEELMKFVNDPFWIRLRWFLFIAFWLLWVAMLGGAIAIVAMAPKCTAPKPKEWWEKSVIVRLDPVETYNHDMKSVEDLLDTLKEQNIDAISLASMIKESPTGGAVDFKNIRPEFGTISDLEALIKAAKGKEQYIILEIDPSHTSTEHPWFKRSIEREEAFSSYYVWADPKVTSDGRRNPPNNWLSVYGGSAWEWNEQRGQYYLHQFNITQPELNYNNSAVITEFSDILSHWLKLGISGFRLANTQYLTEDPNLHDEFRSTIPTEADNYDSLIHAYTRDRPENAAVLTKWQERVRNETDNKGFFLKQDSITKYMSRLFALQDDIGTDILQVYNEKKRLIDLPQNSQFLTTADSSINATTLQRGFSHWLNFTSWPAWDINGKKLSLRERMPADIADSLTLMTLLLRGTPVLLINDTLSAKDAFATLSKARQSLTFLHGETMLRTINGSVFVYTRIKLSNYSIDLCQKKFNQFTIAINHLNYPLSGNPGYLVAYQSAEEPIVADFSTIPQMSEEVNVVAYSPNYAQDGDTIKTKLPSNKVPISGKSTIVLTFVPKN</sequence>
<dbReference type="AlphaFoldDB" id="A0A833RZT6"/>
<dbReference type="InterPro" id="IPR042280">
    <property type="entry name" value="SLC3A2"/>
</dbReference>
<dbReference type="InterPro" id="IPR031984">
    <property type="entry name" value="SLC3A2_N"/>
</dbReference>
<dbReference type="PANTHER" id="PTHR46673:SF1">
    <property type="entry name" value="4F2 CELL-SURFACE ANTIGEN HEAVY CHAIN"/>
    <property type="match status" value="1"/>
</dbReference>
<dbReference type="Gene3D" id="3.20.20.80">
    <property type="entry name" value="Glycosidases"/>
    <property type="match status" value="1"/>
</dbReference>
<evidence type="ECO:0000256" key="2">
    <source>
        <dbReference type="ARBA" id="ARBA00008061"/>
    </source>
</evidence>
<dbReference type="SMART" id="SM00642">
    <property type="entry name" value="Aamy"/>
    <property type="match status" value="1"/>
</dbReference>
<evidence type="ECO:0000256" key="5">
    <source>
        <dbReference type="ARBA" id="ARBA00023295"/>
    </source>
</evidence>
<comment type="caution">
    <text evidence="8">The sequence shown here is derived from an EMBL/GenBank/DDBJ whole genome shotgun (WGS) entry which is preliminary data.</text>
</comment>
<feature type="domain" description="Glycosyl hydrolase family 13 catalytic" evidence="7">
    <location>
        <begin position="159"/>
        <end position="530"/>
    </location>
</feature>
<gene>
    <name evidence="8" type="ORF">E2986_04299</name>
</gene>
<dbReference type="GO" id="GO:0015180">
    <property type="term" value="F:L-alanine transmembrane transporter activity"/>
    <property type="evidence" value="ECO:0007669"/>
    <property type="project" value="TreeGrafter"/>
</dbReference>
<dbReference type="GO" id="GO:0004558">
    <property type="term" value="F:alpha-1,4-glucosidase activity"/>
    <property type="evidence" value="ECO:0007669"/>
    <property type="project" value="UniProtKB-EC"/>
</dbReference>
<dbReference type="InterPro" id="IPR045857">
    <property type="entry name" value="O16G_dom_2"/>
</dbReference>
<evidence type="ECO:0000256" key="6">
    <source>
        <dbReference type="SAM" id="Phobius"/>
    </source>
</evidence>
<dbReference type="GO" id="GO:0015173">
    <property type="term" value="F:aromatic amino acid transmembrane transporter activity"/>
    <property type="evidence" value="ECO:0007669"/>
    <property type="project" value="TreeGrafter"/>
</dbReference>
<comment type="similarity">
    <text evidence="2">Belongs to the glycosyl hydrolase 13 family.</text>
</comment>
<keyword evidence="6" id="KW-1133">Transmembrane helix</keyword>
<dbReference type="Proteomes" id="UP000655588">
    <property type="component" value="Unassembled WGS sequence"/>
</dbReference>
<dbReference type="GO" id="GO:0015823">
    <property type="term" value="P:phenylalanine transport"/>
    <property type="evidence" value="ECO:0007669"/>
    <property type="project" value="TreeGrafter"/>
</dbReference>
<dbReference type="FunFam" id="3.90.400.10:FF:000001">
    <property type="entry name" value="Maltase A3, isoform A"/>
    <property type="match status" value="1"/>
</dbReference>
<dbReference type="EMBL" id="WNWW01000305">
    <property type="protein sequence ID" value="KAF3426631.1"/>
    <property type="molecule type" value="Genomic_DNA"/>
</dbReference>
<feature type="transmembrane region" description="Helical" evidence="6">
    <location>
        <begin position="120"/>
        <end position="144"/>
    </location>
</feature>
<dbReference type="InterPro" id="IPR017853">
    <property type="entry name" value="GH"/>
</dbReference>
<keyword evidence="5" id="KW-0326">Glycosidase</keyword>
<evidence type="ECO:0000259" key="7">
    <source>
        <dbReference type="SMART" id="SM00642"/>
    </source>
</evidence>
<accession>A0A833RZT6</accession>
<organism evidence="8 9">
    <name type="scientific">Frieseomelitta varia</name>
    <dbReference type="NCBI Taxonomy" id="561572"/>
    <lineage>
        <taxon>Eukaryota</taxon>
        <taxon>Metazoa</taxon>
        <taxon>Ecdysozoa</taxon>
        <taxon>Arthropoda</taxon>
        <taxon>Hexapoda</taxon>
        <taxon>Insecta</taxon>
        <taxon>Pterygota</taxon>
        <taxon>Neoptera</taxon>
        <taxon>Endopterygota</taxon>
        <taxon>Hymenoptera</taxon>
        <taxon>Apocrita</taxon>
        <taxon>Aculeata</taxon>
        <taxon>Apoidea</taxon>
        <taxon>Anthophila</taxon>
        <taxon>Apidae</taxon>
        <taxon>Frieseomelitta</taxon>
    </lineage>
</organism>
<dbReference type="EC" id="3.2.1.20" evidence="3"/>